<proteinExistence type="predicted"/>
<evidence type="ECO:0000313" key="1">
    <source>
        <dbReference type="EMBL" id="CAA9481600.1"/>
    </source>
</evidence>
<dbReference type="AlphaFoldDB" id="A0A6J4RU71"/>
<gene>
    <name evidence="1" type="ORF">AVDCRST_MAG12-1538</name>
</gene>
<sequence>GEVYGMAARCPGRYPAVPRGCQGGALRPRRRAAAIPFRSDGVELPPVDPGRNAEVAGV</sequence>
<accession>A0A6J4RU71</accession>
<feature type="non-terminal residue" evidence="1">
    <location>
        <position position="1"/>
    </location>
</feature>
<reference evidence="1" key="1">
    <citation type="submission" date="2020-02" db="EMBL/GenBank/DDBJ databases">
        <authorList>
            <person name="Meier V. D."/>
        </authorList>
    </citation>
    <scope>NUCLEOTIDE SEQUENCE</scope>
    <source>
        <strain evidence="1">AVDCRST_MAG12</strain>
    </source>
</reference>
<organism evidence="1">
    <name type="scientific">uncultured Rubrobacteraceae bacterium</name>
    <dbReference type="NCBI Taxonomy" id="349277"/>
    <lineage>
        <taxon>Bacteria</taxon>
        <taxon>Bacillati</taxon>
        <taxon>Actinomycetota</taxon>
        <taxon>Rubrobacteria</taxon>
        <taxon>Rubrobacterales</taxon>
        <taxon>Rubrobacteraceae</taxon>
        <taxon>environmental samples</taxon>
    </lineage>
</organism>
<protein>
    <submittedName>
        <fullName evidence="1">Uncharacterized protein</fullName>
    </submittedName>
</protein>
<feature type="non-terminal residue" evidence="1">
    <location>
        <position position="58"/>
    </location>
</feature>
<dbReference type="EMBL" id="CADCVK010000237">
    <property type="protein sequence ID" value="CAA9481600.1"/>
    <property type="molecule type" value="Genomic_DNA"/>
</dbReference>
<name>A0A6J4RU71_9ACTN</name>